<proteinExistence type="predicted"/>
<evidence type="ECO:0000313" key="2">
    <source>
        <dbReference type="Proteomes" id="UP000499080"/>
    </source>
</evidence>
<accession>A0A4Y1ZT94</accession>
<organism evidence="1 2">
    <name type="scientific">Araneus ventricosus</name>
    <name type="common">Orbweaver spider</name>
    <name type="synonym">Epeira ventricosa</name>
    <dbReference type="NCBI Taxonomy" id="182803"/>
    <lineage>
        <taxon>Eukaryota</taxon>
        <taxon>Metazoa</taxon>
        <taxon>Ecdysozoa</taxon>
        <taxon>Arthropoda</taxon>
        <taxon>Chelicerata</taxon>
        <taxon>Arachnida</taxon>
        <taxon>Araneae</taxon>
        <taxon>Araneomorphae</taxon>
        <taxon>Entelegynae</taxon>
        <taxon>Araneoidea</taxon>
        <taxon>Araneidae</taxon>
        <taxon>Araneus</taxon>
    </lineage>
</organism>
<dbReference type="OrthoDB" id="9971063at2759"/>
<sequence>GGGIRGTNNRVWWFPRVDPMFTDLTPVDFCLWGYLKHRMPPLRQHCGTFKMLRCVKREIQSRIEMCIVADGEKFEHRK</sequence>
<feature type="non-terminal residue" evidence="1">
    <location>
        <position position="1"/>
    </location>
</feature>
<reference evidence="1 2" key="1">
    <citation type="journal article" date="2019" name="Sci. Rep.">
        <title>Orb-weaving spider Araneus ventricosus genome elucidates the spidroin gene catalogue.</title>
        <authorList>
            <person name="Kono N."/>
            <person name="Nakamura H."/>
            <person name="Ohtoshi R."/>
            <person name="Moran D.A.P."/>
            <person name="Shinohara A."/>
            <person name="Yoshida Y."/>
            <person name="Fujiwara M."/>
            <person name="Mori M."/>
            <person name="Tomita M."/>
            <person name="Arakawa K."/>
        </authorList>
    </citation>
    <scope>NUCLEOTIDE SEQUENCE [LARGE SCALE GENOMIC DNA]</scope>
</reference>
<gene>
    <name evidence="1" type="ORF">AVEN_61235_1</name>
</gene>
<evidence type="ECO:0000313" key="1">
    <source>
        <dbReference type="EMBL" id="GBL66825.1"/>
    </source>
</evidence>
<comment type="caution">
    <text evidence="1">The sequence shown here is derived from an EMBL/GenBank/DDBJ whole genome shotgun (WGS) entry which is preliminary data.</text>
</comment>
<dbReference type="AlphaFoldDB" id="A0A4Y1ZT94"/>
<keyword evidence="2" id="KW-1185">Reference proteome</keyword>
<dbReference type="Proteomes" id="UP000499080">
    <property type="component" value="Unassembled WGS sequence"/>
</dbReference>
<protein>
    <submittedName>
        <fullName evidence="1">Uncharacterized protein</fullName>
    </submittedName>
</protein>
<dbReference type="EMBL" id="BGPR01077679">
    <property type="protein sequence ID" value="GBL66825.1"/>
    <property type="molecule type" value="Genomic_DNA"/>
</dbReference>
<name>A0A4Y1ZT94_ARAVE</name>